<dbReference type="SUPFAM" id="SSF52833">
    <property type="entry name" value="Thioredoxin-like"/>
    <property type="match status" value="1"/>
</dbReference>
<reference evidence="3 4" key="1">
    <citation type="submission" date="2016-06" db="EMBL/GenBank/DDBJ databases">
        <authorList>
            <person name="Kjaerup R.B."/>
            <person name="Dalgaard T.S."/>
            <person name="Juul-Madsen H.R."/>
        </authorList>
    </citation>
    <scope>NUCLEOTIDE SEQUENCE [LARGE SCALE GENOMIC DNA]</scope>
    <source>
        <strain evidence="3 4">CECT 5080</strain>
    </source>
</reference>
<dbReference type="PANTHER" id="PTHR36417">
    <property type="entry name" value="SELENOPROTEIN DOMAIN PROTEIN (AFU_ORTHOLOGUE AFUA_1G05220)"/>
    <property type="match status" value="1"/>
</dbReference>
<evidence type="ECO:0000256" key="1">
    <source>
        <dbReference type="ARBA" id="ARBA00023284"/>
    </source>
</evidence>
<dbReference type="NCBIfam" id="TIGR02174">
    <property type="entry name" value="CXXU_selWTH"/>
    <property type="match status" value="1"/>
</dbReference>
<sequence>MRTAVVEIEYCTLCRWMLRAAWLSQELLTTFDDDIKSVTLIPSQGGIFKVRVNGEEIWCRKTEDGFPEAKVLKQRMRDVIDPERDLGHSDIKKPEASEADKK</sequence>
<dbReference type="Proteomes" id="UP000092627">
    <property type="component" value="Unassembled WGS sequence"/>
</dbReference>
<keyword evidence="4" id="KW-1185">Reference proteome</keyword>
<name>A0A1A8T2B3_9GAMM</name>
<dbReference type="Pfam" id="PF10262">
    <property type="entry name" value="Rdx"/>
    <property type="match status" value="1"/>
</dbReference>
<gene>
    <name evidence="3" type="ORF">MAQ5080_00100</name>
</gene>
<dbReference type="STRING" id="295068.MAQ5080_00100"/>
<dbReference type="InterPro" id="IPR011893">
    <property type="entry name" value="Selenoprotein_Rdx-typ"/>
</dbReference>
<accession>A0A1A8T2B3</accession>
<evidence type="ECO:0000313" key="4">
    <source>
        <dbReference type="Proteomes" id="UP000092627"/>
    </source>
</evidence>
<organism evidence="3 4">
    <name type="scientific">Marinomonas aquimarina</name>
    <dbReference type="NCBI Taxonomy" id="295068"/>
    <lineage>
        <taxon>Bacteria</taxon>
        <taxon>Pseudomonadati</taxon>
        <taxon>Pseudomonadota</taxon>
        <taxon>Gammaproteobacteria</taxon>
        <taxon>Oceanospirillales</taxon>
        <taxon>Oceanospirillaceae</taxon>
        <taxon>Marinomonas</taxon>
    </lineage>
</organism>
<feature type="region of interest" description="Disordered" evidence="2">
    <location>
        <begin position="81"/>
        <end position="102"/>
    </location>
</feature>
<dbReference type="Gene3D" id="3.40.30.10">
    <property type="entry name" value="Glutaredoxin"/>
    <property type="match status" value="1"/>
</dbReference>
<dbReference type="RefSeq" id="WP_067203973.1">
    <property type="nucleotide sequence ID" value="NZ_FLOC01000001.1"/>
</dbReference>
<proteinExistence type="predicted"/>
<evidence type="ECO:0000256" key="2">
    <source>
        <dbReference type="SAM" id="MobiDB-lite"/>
    </source>
</evidence>
<protein>
    <submittedName>
        <fullName evidence="3">Rdx family protein</fullName>
    </submittedName>
</protein>
<dbReference type="OrthoDB" id="9811366at2"/>
<dbReference type="EMBL" id="FLOC01000001">
    <property type="protein sequence ID" value="SBS24788.1"/>
    <property type="molecule type" value="Genomic_DNA"/>
</dbReference>
<dbReference type="AlphaFoldDB" id="A0A1A8T2B3"/>
<dbReference type="PANTHER" id="PTHR36417:SF2">
    <property type="entry name" value="SELENOPROTEIN DOMAIN PROTEIN (AFU_ORTHOLOGUE AFUA_1G05220)"/>
    <property type="match status" value="1"/>
</dbReference>
<dbReference type="InterPro" id="IPR036249">
    <property type="entry name" value="Thioredoxin-like_sf"/>
</dbReference>
<evidence type="ECO:0000313" key="3">
    <source>
        <dbReference type="EMBL" id="SBS24788.1"/>
    </source>
</evidence>
<keyword evidence="1" id="KW-0676">Redox-active center</keyword>